<evidence type="ECO:0000313" key="1">
    <source>
        <dbReference type="EMBL" id="KAF2703847.1"/>
    </source>
</evidence>
<dbReference type="AlphaFoldDB" id="A0A6G1JUK5"/>
<reference evidence="1" key="1">
    <citation type="journal article" date="2020" name="Stud. Mycol.">
        <title>101 Dothideomycetes genomes: a test case for predicting lifestyles and emergence of pathogens.</title>
        <authorList>
            <person name="Haridas S."/>
            <person name="Albert R."/>
            <person name="Binder M."/>
            <person name="Bloem J."/>
            <person name="Labutti K."/>
            <person name="Salamov A."/>
            <person name="Andreopoulos B."/>
            <person name="Baker S."/>
            <person name="Barry K."/>
            <person name="Bills G."/>
            <person name="Bluhm B."/>
            <person name="Cannon C."/>
            <person name="Castanera R."/>
            <person name="Culley D."/>
            <person name="Daum C."/>
            <person name="Ezra D."/>
            <person name="Gonzalez J."/>
            <person name="Henrissat B."/>
            <person name="Kuo A."/>
            <person name="Liang C."/>
            <person name="Lipzen A."/>
            <person name="Lutzoni F."/>
            <person name="Magnuson J."/>
            <person name="Mondo S."/>
            <person name="Nolan M."/>
            <person name="Ohm R."/>
            <person name="Pangilinan J."/>
            <person name="Park H.-J."/>
            <person name="Ramirez L."/>
            <person name="Alfaro M."/>
            <person name="Sun H."/>
            <person name="Tritt A."/>
            <person name="Yoshinaga Y."/>
            <person name="Zwiers L.-H."/>
            <person name="Turgeon B."/>
            <person name="Goodwin S."/>
            <person name="Spatafora J."/>
            <person name="Crous P."/>
            <person name="Grigoriev I."/>
        </authorList>
    </citation>
    <scope>NUCLEOTIDE SEQUENCE</scope>
    <source>
        <strain evidence="1">CBS 279.74</strain>
    </source>
</reference>
<dbReference type="Proteomes" id="UP000799428">
    <property type="component" value="Unassembled WGS sequence"/>
</dbReference>
<evidence type="ECO:0000313" key="2">
    <source>
        <dbReference type="Proteomes" id="UP000799428"/>
    </source>
</evidence>
<protein>
    <submittedName>
        <fullName evidence="1">Uncharacterized protein</fullName>
    </submittedName>
</protein>
<sequence length="194" mass="21737">MLVSGVYFIVSSGDELYFLEEYLLTNLAVTGFDRIRSLHFKNVADQGSSLPRANDIVSFCQACPNLNGIEFTLRCCQFIEHGLIRDAGPTPPQFKNPDDIMADMGIATLVRMASLNKVVVNFDYRFEDHRVPTTLIKGVTRWIHHAVVSSPGVVGVAIQWNKMDHGDAGSRSLWASVMDRRDRSMTFALIISRE</sequence>
<keyword evidence="2" id="KW-1185">Reference proteome</keyword>
<name>A0A6G1JUK5_9PLEO</name>
<organism evidence="1 2">
    <name type="scientific">Pleomassaria siparia CBS 279.74</name>
    <dbReference type="NCBI Taxonomy" id="1314801"/>
    <lineage>
        <taxon>Eukaryota</taxon>
        <taxon>Fungi</taxon>
        <taxon>Dikarya</taxon>
        <taxon>Ascomycota</taxon>
        <taxon>Pezizomycotina</taxon>
        <taxon>Dothideomycetes</taxon>
        <taxon>Pleosporomycetidae</taxon>
        <taxon>Pleosporales</taxon>
        <taxon>Pleomassariaceae</taxon>
        <taxon>Pleomassaria</taxon>
    </lineage>
</organism>
<proteinExistence type="predicted"/>
<gene>
    <name evidence="1" type="ORF">K504DRAFT_463276</name>
</gene>
<accession>A0A6G1JUK5</accession>
<dbReference type="EMBL" id="MU005785">
    <property type="protein sequence ID" value="KAF2703847.1"/>
    <property type="molecule type" value="Genomic_DNA"/>
</dbReference>